<feature type="domain" description="PRISE-like Rossmann-fold" evidence="1">
    <location>
        <begin position="29"/>
        <end position="318"/>
    </location>
</feature>
<dbReference type="Gene3D" id="3.40.50.720">
    <property type="entry name" value="NAD(P)-binding Rossmann-like Domain"/>
    <property type="match status" value="1"/>
</dbReference>
<reference evidence="2 3" key="1">
    <citation type="journal article" date="2018" name="Front. Microbiol.">
        <title>Genome-Wide Analysis of Corynespora cassiicola Leaf Fall Disease Putative Effectors.</title>
        <authorList>
            <person name="Lopez D."/>
            <person name="Ribeiro S."/>
            <person name="Label P."/>
            <person name="Fumanal B."/>
            <person name="Venisse J.S."/>
            <person name="Kohler A."/>
            <person name="de Oliveira R.R."/>
            <person name="Labutti K."/>
            <person name="Lipzen A."/>
            <person name="Lail K."/>
            <person name="Bauer D."/>
            <person name="Ohm R.A."/>
            <person name="Barry K.W."/>
            <person name="Spatafora J."/>
            <person name="Grigoriev I.V."/>
            <person name="Martin F.M."/>
            <person name="Pujade-Renaud V."/>
        </authorList>
    </citation>
    <scope>NUCLEOTIDE SEQUENCE [LARGE SCALE GENOMIC DNA]</scope>
    <source>
        <strain evidence="2 3">Philippines</strain>
    </source>
</reference>
<dbReference type="OrthoDB" id="1731983at2759"/>
<evidence type="ECO:0000313" key="3">
    <source>
        <dbReference type="Proteomes" id="UP000240883"/>
    </source>
</evidence>
<protein>
    <submittedName>
        <fullName evidence="2">NAD(P)-binding protein</fullName>
    </submittedName>
</protein>
<organism evidence="2 3">
    <name type="scientific">Corynespora cassiicola Philippines</name>
    <dbReference type="NCBI Taxonomy" id="1448308"/>
    <lineage>
        <taxon>Eukaryota</taxon>
        <taxon>Fungi</taxon>
        <taxon>Dikarya</taxon>
        <taxon>Ascomycota</taxon>
        <taxon>Pezizomycotina</taxon>
        <taxon>Dothideomycetes</taxon>
        <taxon>Pleosporomycetidae</taxon>
        <taxon>Pleosporales</taxon>
        <taxon>Corynesporascaceae</taxon>
        <taxon>Corynespora</taxon>
    </lineage>
</organism>
<evidence type="ECO:0000313" key="2">
    <source>
        <dbReference type="EMBL" id="PSN61180.1"/>
    </source>
</evidence>
<keyword evidence="3" id="KW-1185">Reference proteome</keyword>
<dbReference type="InterPro" id="IPR036291">
    <property type="entry name" value="NAD(P)-bd_dom_sf"/>
</dbReference>
<dbReference type="PANTHER" id="PTHR32487">
    <property type="entry name" value="3-OXO-DELTA(4,5)-STEROID 5-BETA-REDUCTASE"/>
    <property type="match status" value="1"/>
</dbReference>
<dbReference type="InterPro" id="IPR055222">
    <property type="entry name" value="PRISE-like_Rossmann-fold"/>
</dbReference>
<evidence type="ECO:0000259" key="1">
    <source>
        <dbReference type="Pfam" id="PF22917"/>
    </source>
</evidence>
<dbReference type="SUPFAM" id="SSF51735">
    <property type="entry name" value="NAD(P)-binding Rossmann-fold domains"/>
    <property type="match status" value="1"/>
</dbReference>
<gene>
    <name evidence="2" type="ORF">BS50DRAFT_613637</name>
</gene>
<dbReference type="Pfam" id="PF22917">
    <property type="entry name" value="PRISE"/>
    <property type="match status" value="1"/>
</dbReference>
<dbReference type="PANTHER" id="PTHR32487:SF29">
    <property type="entry name" value="NAD-DEPENDENT EPIMERASE_DEHYDRATASE DOMAIN-CONTAINING PROTEIN"/>
    <property type="match status" value="1"/>
</dbReference>
<dbReference type="Proteomes" id="UP000240883">
    <property type="component" value="Unassembled WGS sequence"/>
</dbReference>
<dbReference type="STRING" id="1448308.A0A2T2N726"/>
<dbReference type="EMBL" id="KZ678145">
    <property type="protein sequence ID" value="PSN61180.1"/>
    <property type="molecule type" value="Genomic_DNA"/>
</dbReference>
<name>A0A2T2N726_CORCC</name>
<sequence length="434" mass="48900">MSSSSYPLRTSGIYRNLPTFDPEIKGLKAVVCGATGISGFHTLRALLDTPDRWSTVYAISRRPLSEALLSFFTPEQRSRIHHIAVDLAKSAEEIATRLHNVSADYIFYYAYLPPKSGDSAMNPSTAEDLIKSNVPPFKNFLDSLHMAGIRPKRILLQTGGKNYGVHIGRVRTPLVESDPQPQHLEPNFYYRQEELLFAYCSAHEETCWNIVMPAAIIGATEHPSMNTFVSYSVYAAVKAYKGEMLEYGAGMESWQFEALHASARLTGYLSEWAVLEDKCRNERFNAGDGGMLSFDRFYEELARWYGVEGVRRPEVDEGKLKVLEMKGGEEAPLGYGPPLSIKQSFRFVDWAKNEKNQKVWKELMEKSDGQLKKNVFEGSLDEFIMGDFNNLPFGSLSMSKARILGFCGIFEMYQDMAKLGLLVPMKVEAARPLI</sequence>
<dbReference type="AlphaFoldDB" id="A0A2T2N726"/>
<accession>A0A2T2N726</accession>
<proteinExistence type="predicted"/>